<dbReference type="Pfam" id="PF12706">
    <property type="entry name" value="Lactamase_B_2"/>
    <property type="match status" value="1"/>
</dbReference>
<name>A0A1N6H425_9BACT</name>
<evidence type="ECO:0000313" key="4">
    <source>
        <dbReference type="Proteomes" id="UP000185221"/>
    </source>
</evidence>
<protein>
    <submittedName>
        <fullName evidence="3">L-ascorbate metabolism protein UlaG, beta-lactamase superfamily</fullName>
    </submittedName>
</protein>
<dbReference type="PANTHER" id="PTHR43546">
    <property type="entry name" value="UPF0173 METAL-DEPENDENT HYDROLASE MJ1163-RELATED"/>
    <property type="match status" value="1"/>
</dbReference>
<evidence type="ECO:0000259" key="2">
    <source>
        <dbReference type="Pfam" id="PF12706"/>
    </source>
</evidence>
<dbReference type="SUPFAM" id="SSF56281">
    <property type="entry name" value="Metallo-hydrolase/oxidoreductase"/>
    <property type="match status" value="1"/>
</dbReference>
<dbReference type="Proteomes" id="UP000185221">
    <property type="component" value="Unassembled WGS sequence"/>
</dbReference>
<evidence type="ECO:0000256" key="1">
    <source>
        <dbReference type="ARBA" id="ARBA00022801"/>
    </source>
</evidence>
<dbReference type="RefSeq" id="WP_074226600.1">
    <property type="nucleotide sequence ID" value="NZ_FSRC01000003.1"/>
</dbReference>
<dbReference type="InterPro" id="IPR001279">
    <property type="entry name" value="Metallo-B-lactamas"/>
</dbReference>
<dbReference type="PANTHER" id="PTHR43546:SF9">
    <property type="entry name" value="L-ASCORBATE-6-PHOSPHATE LACTONASE ULAG-RELATED"/>
    <property type="match status" value="1"/>
</dbReference>
<sequence>MKSTSIIRLLRHATLILEMNGKKLLIDPMLSEKDAMDPIKNCGNDIRIPMVELPIPKSEINTMISEVDAIVITHLHRDHWDVPAKDFTPKNKLIFCSPNDVESLRKQGFENVQSIENTFSWQGIEIHRTSGQHGTGDIGKSMGAVSGFVFKHQKDSIYLAGDTIWCEEVEKVLTNHRPKATILNAGGAKFLTGDPITMTSSDIVKVHEKLPDTKIIAVHMDTINHCFVTREILSKELKSKGLESKIRIPEDGESIEV</sequence>
<dbReference type="InterPro" id="IPR050114">
    <property type="entry name" value="UPF0173_UPF0282_UlaG_hydrolase"/>
</dbReference>
<dbReference type="STRING" id="226505.SAMN05444394_3538"/>
<keyword evidence="4" id="KW-1185">Reference proteome</keyword>
<keyword evidence="1" id="KW-0378">Hydrolase</keyword>
<dbReference type="EMBL" id="FSRC01000003">
    <property type="protein sequence ID" value="SIO14530.1"/>
    <property type="molecule type" value="Genomic_DNA"/>
</dbReference>
<gene>
    <name evidence="3" type="ORF">SAMN05444394_3538</name>
</gene>
<dbReference type="Gene3D" id="3.60.15.10">
    <property type="entry name" value="Ribonuclease Z/Hydroxyacylglutathione hydrolase-like"/>
    <property type="match status" value="1"/>
</dbReference>
<organism evidence="3 4">
    <name type="scientific">Algoriphagus halophilus</name>
    <dbReference type="NCBI Taxonomy" id="226505"/>
    <lineage>
        <taxon>Bacteria</taxon>
        <taxon>Pseudomonadati</taxon>
        <taxon>Bacteroidota</taxon>
        <taxon>Cytophagia</taxon>
        <taxon>Cytophagales</taxon>
        <taxon>Cyclobacteriaceae</taxon>
        <taxon>Algoriphagus</taxon>
    </lineage>
</organism>
<dbReference type="InterPro" id="IPR036866">
    <property type="entry name" value="RibonucZ/Hydroxyglut_hydro"/>
</dbReference>
<dbReference type="AlphaFoldDB" id="A0A1N6H425"/>
<reference evidence="4" key="1">
    <citation type="submission" date="2016-11" db="EMBL/GenBank/DDBJ databases">
        <authorList>
            <person name="Varghese N."/>
            <person name="Submissions S."/>
        </authorList>
    </citation>
    <scope>NUCLEOTIDE SEQUENCE [LARGE SCALE GENOMIC DNA]</scope>
    <source>
        <strain evidence="4">DSM 15292</strain>
    </source>
</reference>
<accession>A0A1N6H425</accession>
<evidence type="ECO:0000313" key="3">
    <source>
        <dbReference type="EMBL" id="SIO14530.1"/>
    </source>
</evidence>
<proteinExistence type="predicted"/>
<feature type="domain" description="Metallo-beta-lactamase" evidence="2">
    <location>
        <begin position="41"/>
        <end position="220"/>
    </location>
</feature>
<dbReference type="GO" id="GO:0016787">
    <property type="term" value="F:hydrolase activity"/>
    <property type="evidence" value="ECO:0007669"/>
    <property type="project" value="UniProtKB-KW"/>
</dbReference>